<feature type="domain" description="Aminotransferase class I/classII large" evidence="7">
    <location>
        <begin position="45"/>
        <end position="384"/>
    </location>
</feature>
<dbReference type="Pfam" id="PF00155">
    <property type="entry name" value="Aminotran_1_2"/>
    <property type="match status" value="1"/>
</dbReference>
<dbReference type="GO" id="GO:1901605">
    <property type="term" value="P:alpha-amino acid metabolic process"/>
    <property type="evidence" value="ECO:0007669"/>
    <property type="project" value="TreeGrafter"/>
</dbReference>
<dbReference type="Gene3D" id="3.40.640.10">
    <property type="entry name" value="Type I PLP-dependent aspartate aminotransferase-like (Major domain)"/>
    <property type="match status" value="1"/>
</dbReference>
<proteinExistence type="inferred from homology"/>
<dbReference type="AlphaFoldDB" id="A0A976RT85"/>
<dbReference type="GO" id="GO:0008483">
    <property type="term" value="F:transaminase activity"/>
    <property type="evidence" value="ECO:0007669"/>
    <property type="project" value="UniProtKB-KW"/>
</dbReference>
<dbReference type="FunFam" id="3.40.640.10:FF:000053">
    <property type="entry name" value="Aminotransferase, class I"/>
    <property type="match status" value="1"/>
</dbReference>
<comment type="subunit">
    <text evidence="3">Homodimer.</text>
</comment>
<dbReference type="PANTHER" id="PTHR42790">
    <property type="entry name" value="AMINOTRANSFERASE"/>
    <property type="match status" value="1"/>
</dbReference>
<sequence>MTKYNFSSRVPLTNDNPFGEILTVASKPSIVSFAGGLPAPELFPVAEIQAAANRVFDEAGQTVLQYSLAQGNLQLRQLISQYMQTRGLNDAPDDLLITTGSQQGLDLIAEMMVNPGDVVISEKPTYLSALDVFKTYGAETVGVDMDADGMKMDELEATLKRHPNTKLVYVVPNFQNPTGNSMSLARRQRLVALAEQYDFLIIEDDPYGAIRYAGDPIAPIKSLDSNGRVLYTGTFSKILAPGLRLGWISAASELITKLTLLKQFEDVHSDNLTQAIIAQYMQDNDMQKHIDHITSNYRDRGETMHAAIEKYFPAGTELTHPEGGMFLWVKLPGNPDIDQLFAECIKNNVAFVPGAPFFPDNPETNTMRMNFSNRSVAEIESGIKKMGAVISSLIYAK</sequence>
<dbReference type="InterPro" id="IPR015421">
    <property type="entry name" value="PyrdxlP-dep_Trfase_major"/>
</dbReference>
<dbReference type="InterPro" id="IPR004839">
    <property type="entry name" value="Aminotransferase_I/II_large"/>
</dbReference>
<evidence type="ECO:0000256" key="4">
    <source>
        <dbReference type="ARBA" id="ARBA00022576"/>
    </source>
</evidence>
<evidence type="ECO:0000259" key="7">
    <source>
        <dbReference type="Pfam" id="PF00155"/>
    </source>
</evidence>
<dbReference type="RefSeq" id="WP_260117208.1">
    <property type="nucleotide sequence ID" value="NZ_CP093361.1"/>
</dbReference>
<dbReference type="GO" id="GO:0030170">
    <property type="term" value="F:pyridoxal phosphate binding"/>
    <property type="evidence" value="ECO:0007669"/>
    <property type="project" value="InterPro"/>
</dbReference>
<dbReference type="SUPFAM" id="SSF53383">
    <property type="entry name" value="PLP-dependent transferases"/>
    <property type="match status" value="1"/>
</dbReference>
<dbReference type="InterPro" id="IPR015424">
    <property type="entry name" value="PyrdxlP-dep_Trfase"/>
</dbReference>
<accession>A0A976RT85</accession>
<name>A0A976RT85_9LACO</name>
<keyword evidence="9" id="KW-1185">Reference proteome</keyword>
<keyword evidence="6" id="KW-0663">Pyridoxal phosphate</keyword>
<reference evidence="8" key="1">
    <citation type="journal article" date="2022" name="Int. J. Syst. Evol. Microbiol.">
        <title>Apilactobacillus apisilvae sp. nov., Nicolia spurrieriana gen. nov. sp. nov., Bombilactobacillus folatiphilus sp. nov. and Bombilactobacillus thymidiniphilus sp. nov., four new lactic acid bacterial isolates from stingless bees Tetragonula carbonaria and Austroplebeia australis.</title>
        <authorList>
            <person name="Oliphant S.A."/>
            <person name="Watson-Haigh N.S."/>
            <person name="Sumby K.M."/>
            <person name="Gardner J."/>
            <person name="Groom S."/>
            <person name="Jiranek V."/>
        </authorList>
    </citation>
    <scope>NUCLEOTIDE SEQUENCE</scope>
    <source>
        <strain evidence="8">SGEP1_A5</strain>
    </source>
</reference>
<evidence type="ECO:0000256" key="6">
    <source>
        <dbReference type="ARBA" id="ARBA00022898"/>
    </source>
</evidence>
<gene>
    <name evidence="8" type="ORF">MOO44_04410</name>
</gene>
<dbReference type="EMBL" id="CP093361">
    <property type="protein sequence ID" value="UQS87401.1"/>
    <property type="molecule type" value="Genomic_DNA"/>
</dbReference>
<dbReference type="InterPro" id="IPR015422">
    <property type="entry name" value="PyrdxlP-dep_Trfase_small"/>
</dbReference>
<keyword evidence="4 8" id="KW-0032">Aminotransferase</keyword>
<comment type="cofactor">
    <cofactor evidence="1">
        <name>pyridoxal 5'-phosphate</name>
        <dbReference type="ChEBI" id="CHEBI:597326"/>
    </cofactor>
</comment>
<evidence type="ECO:0000313" key="9">
    <source>
        <dbReference type="Proteomes" id="UP000831181"/>
    </source>
</evidence>
<evidence type="ECO:0000313" key="8">
    <source>
        <dbReference type="EMBL" id="UQS87401.1"/>
    </source>
</evidence>
<dbReference type="CDD" id="cd00609">
    <property type="entry name" value="AAT_like"/>
    <property type="match status" value="1"/>
</dbReference>
<organism evidence="8 9">
    <name type="scientific">Nicoliella spurrieriana</name>
    <dbReference type="NCBI Taxonomy" id="2925830"/>
    <lineage>
        <taxon>Bacteria</taxon>
        <taxon>Bacillati</taxon>
        <taxon>Bacillota</taxon>
        <taxon>Bacilli</taxon>
        <taxon>Lactobacillales</taxon>
        <taxon>Lactobacillaceae</taxon>
        <taxon>Nicoliella</taxon>
    </lineage>
</organism>
<dbReference type="PANTHER" id="PTHR42790:SF19">
    <property type="entry name" value="KYNURENINE_ALPHA-AMINOADIPATE AMINOTRANSFERASE, MITOCHONDRIAL"/>
    <property type="match status" value="1"/>
</dbReference>
<dbReference type="KEGG" id="lbe:MOO44_04410"/>
<evidence type="ECO:0000256" key="1">
    <source>
        <dbReference type="ARBA" id="ARBA00001933"/>
    </source>
</evidence>
<protein>
    <submittedName>
        <fullName evidence="8">PLP-dependent aminotransferase family protein</fullName>
    </submittedName>
</protein>
<dbReference type="InterPro" id="IPR050859">
    <property type="entry name" value="Class-I_PLP-dep_aminotransf"/>
</dbReference>
<evidence type="ECO:0000256" key="2">
    <source>
        <dbReference type="ARBA" id="ARBA00007441"/>
    </source>
</evidence>
<dbReference type="Proteomes" id="UP000831181">
    <property type="component" value="Chromosome"/>
</dbReference>
<keyword evidence="5" id="KW-0808">Transferase</keyword>
<dbReference type="Gene3D" id="3.90.1150.10">
    <property type="entry name" value="Aspartate Aminotransferase, domain 1"/>
    <property type="match status" value="1"/>
</dbReference>
<evidence type="ECO:0000256" key="5">
    <source>
        <dbReference type="ARBA" id="ARBA00022679"/>
    </source>
</evidence>
<comment type="similarity">
    <text evidence="2">Belongs to the class-I pyridoxal-phosphate-dependent aminotransferase family.</text>
</comment>
<evidence type="ECO:0000256" key="3">
    <source>
        <dbReference type="ARBA" id="ARBA00011738"/>
    </source>
</evidence>